<accession>A0A1F5VEN8</accession>
<dbReference type="AlphaFoldDB" id="A0A1F5VEN8"/>
<dbReference type="Proteomes" id="UP000179251">
    <property type="component" value="Unassembled WGS sequence"/>
</dbReference>
<gene>
    <name evidence="1" type="ORF">A2834_00345</name>
</gene>
<comment type="caution">
    <text evidence="1">The sequence shown here is derived from an EMBL/GenBank/DDBJ whole genome shotgun (WGS) entry which is preliminary data.</text>
</comment>
<proteinExistence type="predicted"/>
<protein>
    <submittedName>
        <fullName evidence="1">Uncharacterized protein</fullName>
    </submittedName>
</protein>
<dbReference type="EMBL" id="MFHD01000024">
    <property type="protein sequence ID" value="OGF61919.1"/>
    <property type="molecule type" value="Genomic_DNA"/>
</dbReference>
<reference evidence="1 2" key="1">
    <citation type="journal article" date="2016" name="Nat. Commun.">
        <title>Thousands of microbial genomes shed light on interconnected biogeochemical processes in an aquifer system.</title>
        <authorList>
            <person name="Anantharaman K."/>
            <person name="Brown C.T."/>
            <person name="Hug L.A."/>
            <person name="Sharon I."/>
            <person name="Castelle C.J."/>
            <person name="Probst A.J."/>
            <person name="Thomas B.C."/>
            <person name="Singh A."/>
            <person name="Wilkins M.J."/>
            <person name="Karaoz U."/>
            <person name="Brodie E.L."/>
            <person name="Williams K.H."/>
            <person name="Hubbard S.S."/>
            <person name="Banfield J.F."/>
        </authorList>
    </citation>
    <scope>NUCLEOTIDE SEQUENCE [LARGE SCALE GENOMIC DNA]</scope>
</reference>
<organism evidence="1 2">
    <name type="scientific">Candidatus Giovannonibacteria bacterium RIFCSPHIGHO2_01_FULL_45_23</name>
    <dbReference type="NCBI Taxonomy" id="1798325"/>
    <lineage>
        <taxon>Bacteria</taxon>
        <taxon>Candidatus Giovannoniibacteriota</taxon>
    </lineage>
</organism>
<sequence>MNSAQRRKIKRRWFRENAEEISRVIGWINSPNQFVMSNFWRDDCIEMEPERLAVFGSSYSYTKAYWRGYLIKKGIDPERFRQLHTDLKLISP</sequence>
<name>A0A1F5VEN8_9BACT</name>
<evidence type="ECO:0000313" key="1">
    <source>
        <dbReference type="EMBL" id="OGF61919.1"/>
    </source>
</evidence>
<dbReference type="STRING" id="1798325.A2834_00345"/>
<evidence type="ECO:0000313" key="2">
    <source>
        <dbReference type="Proteomes" id="UP000179251"/>
    </source>
</evidence>